<evidence type="ECO:0000256" key="7">
    <source>
        <dbReference type="ARBA" id="ARBA00022679"/>
    </source>
</evidence>
<dbReference type="Gene3D" id="1.10.1410.10">
    <property type="match status" value="1"/>
</dbReference>
<evidence type="ECO:0000256" key="6">
    <source>
        <dbReference type="ARBA" id="ARBA00022490"/>
    </source>
</evidence>
<dbReference type="PANTHER" id="PTHR12271">
    <property type="entry name" value="POLY A POLYMERASE CID PAP -RELATED"/>
    <property type="match status" value="1"/>
</dbReference>
<feature type="compositionally biased region" description="Polar residues" evidence="10">
    <location>
        <begin position="64"/>
        <end position="77"/>
    </location>
</feature>
<dbReference type="Gene3D" id="3.30.460.10">
    <property type="entry name" value="Beta Polymerase, domain 2"/>
    <property type="match status" value="1"/>
</dbReference>
<feature type="region of interest" description="Disordered" evidence="10">
    <location>
        <begin position="935"/>
        <end position="988"/>
    </location>
</feature>
<comment type="caution">
    <text evidence="13">The sequence shown here is derived from an EMBL/GenBank/DDBJ whole genome shotgun (WGS) entry which is preliminary data.</text>
</comment>
<accession>A0ABR2UI47</accession>
<dbReference type="SUPFAM" id="SSF81301">
    <property type="entry name" value="Nucleotidyltransferase"/>
    <property type="match status" value="2"/>
</dbReference>
<protein>
    <recommendedName>
        <fullName evidence="5">polynucleotide adenylyltransferase</fullName>
        <ecNumber evidence="5">2.7.7.19</ecNumber>
    </recommendedName>
</protein>
<keyword evidence="9" id="KW-0460">Magnesium</keyword>
<dbReference type="InterPro" id="IPR002058">
    <property type="entry name" value="PAP_assoc"/>
</dbReference>
<feature type="domain" description="PAP-associated" evidence="11">
    <location>
        <begin position="879"/>
        <end position="930"/>
    </location>
</feature>
<comment type="cofactor">
    <cofactor evidence="2">
        <name>Mg(2+)</name>
        <dbReference type="ChEBI" id="CHEBI:18420"/>
    </cofactor>
</comment>
<dbReference type="EC" id="2.7.7.19" evidence="5"/>
<dbReference type="PANTHER" id="PTHR12271:SF40">
    <property type="entry name" value="POLY(A) RNA POLYMERASE GLD2"/>
    <property type="match status" value="1"/>
</dbReference>
<keyword evidence="14" id="KW-1185">Reference proteome</keyword>
<proteinExistence type="inferred from homology"/>
<feature type="compositionally biased region" description="Polar residues" evidence="10">
    <location>
        <begin position="963"/>
        <end position="978"/>
    </location>
</feature>
<gene>
    <name evidence="13" type="ORF">SUNI508_11355</name>
</gene>
<feature type="compositionally biased region" description="Basic residues" evidence="10">
    <location>
        <begin position="110"/>
        <end position="147"/>
    </location>
</feature>
<comment type="similarity">
    <text evidence="4">Belongs to the DNA polymerase type-B-like family.</text>
</comment>
<dbReference type="InterPro" id="IPR043519">
    <property type="entry name" value="NT_sf"/>
</dbReference>
<dbReference type="InterPro" id="IPR054708">
    <property type="entry name" value="MTPAP-like_central"/>
</dbReference>
<dbReference type="Proteomes" id="UP001408356">
    <property type="component" value="Unassembled WGS sequence"/>
</dbReference>
<evidence type="ECO:0000256" key="8">
    <source>
        <dbReference type="ARBA" id="ARBA00022723"/>
    </source>
</evidence>
<evidence type="ECO:0000256" key="10">
    <source>
        <dbReference type="SAM" id="MobiDB-lite"/>
    </source>
</evidence>
<evidence type="ECO:0000259" key="11">
    <source>
        <dbReference type="Pfam" id="PF03828"/>
    </source>
</evidence>
<keyword evidence="8" id="KW-0479">Metal-binding</keyword>
<dbReference type="Pfam" id="PF03828">
    <property type="entry name" value="PAP_assoc"/>
    <property type="match status" value="1"/>
</dbReference>
<dbReference type="Pfam" id="PF22600">
    <property type="entry name" value="MTPAP-like_central"/>
    <property type="match status" value="1"/>
</dbReference>
<evidence type="ECO:0000256" key="1">
    <source>
        <dbReference type="ARBA" id="ARBA00001936"/>
    </source>
</evidence>
<keyword evidence="7" id="KW-0808">Transferase</keyword>
<feature type="domain" description="Poly(A) RNA polymerase mitochondrial-like central palm" evidence="12">
    <location>
        <begin position="272"/>
        <end position="351"/>
    </location>
</feature>
<feature type="region of interest" description="Disordered" evidence="10">
    <location>
        <begin position="36"/>
        <end position="175"/>
    </location>
</feature>
<dbReference type="EMBL" id="JARVKF010000430">
    <property type="protein sequence ID" value="KAK9414029.1"/>
    <property type="molecule type" value="Genomic_DNA"/>
</dbReference>
<evidence type="ECO:0000313" key="13">
    <source>
        <dbReference type="EMBL" id="KAK9414029.1"/>
    </source>
</evidence>
<evidence type="ECO:0000259" key="12">
    <source>
        <dbReference type="Pfam" id="PF22600"/>
    </source>
</evidence>
<evidence type="ECO:0000256" key="9">
    <source>
        <dbReference type="ARBA" id="ARBA00022842"/>
    </source>
</evidence>
<evidence type="ECO:0000256" key="5">
    <source>
        <dbReference type="ARBA" id="ARBA00012388"/>
    </source>
</evidence>
<evidence type="ECO:0000256" key="3">
    <source>
        <dbReference type="ARBA" id="ARBA00004496"/>
    </source>
</evidence>
<sequence>MMPVPQESGPPLEDHLRNLILHNTGNAASTQLNNETFTAGHGQGNVDPSIATDTGNKPVRKRPNQAQRRQMSSQTTIDIDPRATAPQPSRPYAAQPGFNRGPVHGFHPGPPRHPHGHRGGFHGHHPSHERGHHPPHHHHHQHHRGHGSHSMSSPAPPHQQSWRQHPPYGGAPDRGVNVIQSDAFVARPPRNTHGSLYNPEGHRQYVVKPEELTAQSELLDRLCATVVQDAEIGHGDILEKENFRGYVDSICRAVVSEHEVNTNGASGFEPNSVQLMCFGSLASGFATKTADMDLGLISPNSKIAPDAPECPLPRLIERALLDAGFGARLLTRTRVPIIKLCEKPTATLRADLLEERTKWEQGLIENEHVAEEASEGGESLVQTSRNPATIGASDGGPSNALTQADTNIISEKGNDLSSQQLLSSFKQSKNQTLLAYHNQAKKLLRQLGGRDVTHSNLSVFTDADYLLLDDVSKAFVEGLYDRVLGDRVMMHNSFSCGKYKPNRRTLHGVCNMVEGETLVMLWETRAIPEGDPRTEQTYSKTVQLWAEFHKTRSFGLDPLGFNREMSLPLERLRKFPSIQLMQLQQQQYESAADYHERAVKIMAQLNATALAASEPGVLSPAVGYYVSGIQEEDIRIECERFIQQTDTKNIRAVARRHRSLHLANEYARALEKGGLYEDNDVPTIQEYIKFLQSDLLPASSPHSNDYQLPIRGAMVRVYSRILELPNPAQLAPNQPKDRYHDRLEFPQSGIGVQCDINFSAHLALHNSHLLRCYAATDPRVRPMVLFIKHWAKARDINTPYRGTLSSYGYVLMVVHYLVNIVQPFVSPNLQILAPEDPDLPPEELEGITTCKGHNVRFWRDEQEIQRLSHEGVLNGNRDSIGYLLRGFFEYYAQNNMMSTIQKRGFDWGRDVLSLRTPGGLLSKQEKNWVQAKTVIQTQTGAPPTPTALESPGLMKSPTEEPSQRASGANIDPTTSPDGTSKPDLVTKPQELKEVRHRYLFAIEDPFELEHNVARTVTHHGIVAIRDEFRRAWRIIKAAGKTAVQEDLLENVKVHAKLVERKQFAELLSEIHGEVIDAE</sequence>
<name>A0ABR2UI47_9PEZI</name>
<evidence type="ECO:0000256" key="4">
    <source>
        <dbReference type="ARBA" id="ARBA00008593"/>
    </source>
</evidence>
<feature type="region of interest" description="Disordered" evidence="10">
    <location>
        <begin position="370"/>
        <end position="397"/>
    </location>
</feature>
<comment type="subcellular location">
    <subcellularLocation>
        <location evidence="3">Cytoplasm</location>
    </subcellularLocation>
</comment>
<keyword evidence="6" id="KW-0963">Cytoplasm</keyword>
<dbReference type="SUPFAM" id="SSF81631">
    <property type="entry name" value="PAP/OAS1 substrate-binding domain"/>
    <property type="match status" value="1"/>
</dbReference>
<reference evidence="13 14" key="1">
    <citation type="journal article" date="2024" name="J. Plant Pathol.">
        <title>Sequence and assembly of the genome of Seiridium unicorne, isolate CBS 538.82, causal agent of cypress canker disease.</title>
        <authorList>
            <person name="Scali E."/>
            <person name="Rocca G.D."/>
            <person name="Danti R."/>
            <person name="Garbelotto M."/>
            <person name="Barberini S."/>
            <person name="Baroncelli R."/>
            <person name="Emiliani G."/>
        </authorList>
    </citation>
    <scope>NUCLEOTIDE SEQUENCE [LARGE SCALE GENOMIC DNA]</scope>
    <source>
        <strain evidence="13 14">BM-138-508</strain>
    </source>
</reference>
<evidence type="ECO:0000256" key="2">
    <source>
        <dbReference type="ARBA" id="ARBA00001946"/>
    </source>
</evidence>
<comment type="cofactor">
    <cofactor evidence="1">
        <name>Mn(2+)</name>
        <dbReference type="ChEBI" id="CHEBI:29035"/>
    </cofactor>
</comment>
<evidence type="ECO:0000313" key="14">
    <source>
        <dbReference type="Proteomes" id="UP001408356"/>
    </source>
</evidence>
<organism evidence="13 14">
    <name type="scientific">Seiridium unicorne</name>
    <dbReference type="NCBI Taxonomy" id="138068"/>
    <lineage>
        <taxon>Eukaryota</taxon>
        <taxon>Fungi</taxon>
        <taxon>Dikarya</taxon>
        <taxon>Ascomycota</taxon>
        <taxon>Pezizomycotina</taxon>
        <taxon>Sordariomycetes</taxon>
        <taxon>Xylariomycetidae</taxon>
        <taxon>Amphisphaeriales</taxon>
        <taxon>Sporocadaceae</taxon>
        <taxon>Seiridium</taxon>
    </lineage>
</organism>